<feature type="signal peptide" evidence="7">
    <location>
        <begin position="1"/>
        <end position="30"/>
    </location>
</feature>
<keyword evidence="4" id="KW-0372">Hormone</keyword>
<dbReference type="PANTHER" id="PTHR33136">
    <property type="entry name" value="RAPID ALKALINIZATION FACTOR-LIKE"/>
    <property type="match status" value="1"/>
</dbReference>
<keyword evidence="5 7" id="KW-0732">Signal</keyword>
<keyword evidence="9" id="KW-1185">Reference proteome</keyword>
<dbReference type="InterPro" id="IPR008801">
    <property type="entry name" value="RALF"/>
</dbReference>
<evidence type="ECO:0000313" key="8">
    <source>
        <dbReference type="EMBL" id="KAF3948470.1"/>
    </source>
</evidence>
<dbReference type="AlphaFoldDB" id="A0A8J4QEA9"/>
<dbReference type="Proteomes" id="UP000737018">
    <property type="component" value="Unassembled WGS sequence"/>
</dbReference>
<evidence type="ECO:0000256" key="6">
    <source>
        <dbReference type="ARBA" id="ARBA00023157"/>
    </source>
</evidence>
<dbReference type="PANTHER" id="PTHR33136:SF105">
    <property type="entry name" value="RAPID ALKALINIZATION FACTOR"/>
    <property type="match status" value="1"/>
</dbReference>
<evidence type="ECO:0000256" key="2">
    <source>
        <dbReference type="ARBA" id="ARBA00009178"/>
    </source>
</evidence>
<evidence type="ECO:0000256" key="4">
    <source>
        <dbReference type="ARBA" id="ARBA00022702"/>
    </source>
</evidence>
<dbReference type="GO" id="GO:0005576">
    <property type="term" value="C:extracellular region"/>
    <property type="evidence" value="ECO:0007669"/>
    <property type="project" value="UniProtKB-SubCell"/>
</dbReference>
<comment type="caution">
    <text evidence="8">The sequence shown here is derived from an EMBL/GenBank/DDBJ whole genome shotgun (WGS) entry which is preliminary data.</text>
</comment>
<comment type="subcellular location">
    <subcellularLocation>
        <location evidence="1">Secreted</location>
    </subcellularLocation>
</comment>
<sequence>MGANEKRSFSVSAMAILVLLRVFNTNHIKATSLSVQFNFINNSSTYHCVNASMHECLADKGIDPEFLMDTETRRMLAYSPEYQSYTALEDTKTASCGRGRSYKSCSPDANCPSPYNRNC</sequence>
<accession>A0A8J4QEA9</accession>
<evidence type="ECO:0000256" key="7">
    <source>
        <dbReference type="SAM" id="SignalP"/>
    </source>
</evidence>
<reference evidence="8" key="1">
    <citation type="submission" date="2020-03" db="EMBL/GenBank/DDBJ databases">
        <title>Castanea mollissima Vanexum genome sequencing.</title>
        <authorList>
            <person name="Staton M."/>
        </authorList>
    </citation>
    <scope>NUCLEOTIDE SEQUENCE</scope>
    <source>
        <tissue evidence="8">Leaf</tissue>
    </source>
</reference>
<dbReference type="GO" id="GO:0019722">
    <property type="term" value="P:calcium-mediated signaling"/>
    <property type="evidence" value="ECO:0007669"/>
    <property type="project" value="TreeGrafter"/>
</dbReference>
<keyword evidence="3" id="KW-0964">Secreted</keyword>
<evidence type="ECO:0000256" key="1">
    <source>
        <dbReference type="ARBA" id="ARBA00004613"/>
    </source>
</evidence>
<dbReference type="EMBL" id="JRKL02006812">
    <property type="protein sequence ID" value="KAF3948470.1"/>
    <property type="molecule type" value="Genomic_DNA"/>
</dbReference>
<evidence type="ECO:0000256" key="3">
    <source>
        <dbReference type="ARBA" id="ARBA00022525"/>
    </source>
</evidence>
<proteinExistence type="inferred from homology"/>
<dbReference type="GO" id="GO:0040008">
    <property type="term" value="P:regulation of growth"/>
    <property type="evidence" value="ECO:0007669"/>
    <property type="project" value="UniProtKB-ARBA"/>
</dbReference>
<keyword evidence="6" id="KW-1015">Disulfide bond</keyword>
<protein>
    <submittedName>
        <fullName evidence="8">Uncharacterized protein</fullName>
    </submittedName>
</protein>
<comment type="similarity">
    <text evidence="2">Belongs to the plant rapid alkalinization factor (RALF) family.</text>
</comment>
<dbReference type="Pfam" id="PF05498">
    <property type="entry name" value="RALF"/>
    <property type="match status" value="1"/>
</dbReference>
<evidence type="ECO:0000256" key="5">
    <source>
        <dbReference type="ARBA" id="ARBA00022729"/>
    </source>
</evidence>
<name>A0A8J4QEA9_9ROSI</name>
<gene>
    <name evidence="8" type="ORF">CMV_025537</name>
</gene>
<feature type="chain" id="PRO_5035258184" evidence="7">
    <location>
        <begin position="31"/>
        <end position="119"/>
    </location>
</feature>
<dbReference type="OrthoDB" id="972292at2759"/>
<organism evidence="8 9">
    <name type="scientific">Castanea mollissima</name>
    <name type="common">Chinese chestnut</name>
    <dbReference type="NCBI Taxonomy" id="60419"/>
    <lineage>
        <taxon>Eukaryota</taxon>
        <taxon>Viridiplantae</taxon>
        <taxon>Streptophyta</taxon>
        <taxon>Embryophyta</taxon>
        <taxon>Tracheophyta</taxon>
        <taxon>Spermatophyta</taxon>
        <taxon>Magnoliopsida</taxon>
        <taxon>eudicotyledons</taxon>
        <taxon>Gunneridae</taxon>
        <taxon>Pentapetalae</taxon>
        <taxon>rosids</taxon>
        <taxon>fabids</taxon>
        <taxon>Fagales</taxon>
        <taxon>Fagaceae</taxon>
        <taxon>Castanea</taxon>
    </lineage>
</organism>
<dbReference type="GO" id="GO:0009506">
    <property type="term" value="C:plasmodesma"/>
    <property type="evidence" value="ECO:0007669"/>
    <property type="project" value="TreeGrafter"/>
</dbReference>
<dbReference type="GO" id="GO:0005179">
    <property type="term" value="F:hormone activity"/>
    <property type="evidence" value="ECO:0007669"/>
    <property type="project" value="UniProtKB-KW"/>
</dbReference>
<evidence type="ECO:0000313" key="9">
    <source>
        <dbReference type="Proteomes" id="UP000737018"/>
    </source>
</evidence>